<organism evidence="1 2">
    <name type="scientific">Lacicoccus alkaliphilus DSM 16010</name>
    <dbReference type="NCBI Taxonomy" id="1123231"/>
    <lineage>
        <taxon>Bacteria</taxon>
        <taxon>Bacillati</taxon>
        <taxon>Bacillota</taxon>
        <taxon>Bacilli</taxon>
        <taxon>Bacillales</taxon>
        <taxon>Salinicoccaceae</taxon>
        <taxon>Lacicoccus</taxon>
    </lineage>
</organism>
<sequence length="43" mass="5040">MKFYVEREHYDSFKGSFRSIIRSGGGRTDLTDINWKGTEKNVI</sequence>
<keyword evidence="2" id="KW-1185">Reference proteome</keyword>
<reference evidence="1 2" key="1">
    <citation type="submission" date="2016-11" db="EMBL/GenBank/DDBJ databases">
        <authorList>
            <person name="Jaros S."/>
            <person name="Januszkiewicz K."/>
            <person name="Wedrychowicz H."/>
        </authorList>
    </citation>
    <scope>NUCLEOTIDE SEQUENCE [LARGE SCALE GENOMIC DNA]</scope>
    <source>
        <strain evidence="1 2">DSM 16010</strain>
    </source>
</reference>
<name>A0A1M7B0Z6_9BACL</name>
<dbReference type="EMBL" id="FRCF01000002">
    <property type="protein sequence ID" value="SHL48645.1"/>
    <property type="molecule type" value="Genomic_DNA"/>
</dbReference>
<protein>
    <submittedName>
        <fullName evidence="1">Uncharacterized protein</fullName>
    </submittedName>
</protein>
<accession>A0A1M7B0Z6</accession>
<evidence type="ECO:0000313" key="1">
    <source>
        <dbReference type="EMBL" id="SHL48645.1"/>
    </source>
</evidence>
<proteinExistence type="predicted"/>
<evidence type="ECO:0000313" key="2">
    <source>
        <dbReference type="Proteomes" id="UP000184206"/>
    </source>
</evidence>
<gene>
    <name evidence="1" type="ORF">SAMN02745189_00313</name>
</gene>
<dbReference type="AlphaFoldDB" id="A0A1M7B0Z6"/>
<dbReference type="Proteomes" id="UP000184206">
    <property type="component" value="Unassembled WGS sequence"/>
</dbReference>
<dbReference type="STRING" id="1123231.SAMN02745189_00313"/>